<comment type="caution">
    <text evidence="2">The sequence shown here is derived from an EMBL/GenBank/DDBJ whole genome shotgun (WGS) entry which is preliminary data.</text>
</comment>
<feature type="domain" description="AAA+ ATPase" evidence="1">
    <location>
        <begin position="31"/>
        <end position="207"/>
    </location>
</feature>
<dbReference type="PANTHER" id="PTHR42759">
    <property type="entry name" value="MOXR FAMILY PROTEIN"/>
    <property type="match status" value="1"/>
</dbReference>
<protein>
    <submittedName>
        <fullName evidence="2">MoxR-like ATPase</fullName>
    </submittedName>
</protein>
<dbReference type="Proteomes" id="UP001519332">
    <property type="component" value="Unassembled WGS sequence"/>
</dbReference>
<evidence type="ECO:0000313" key="2">
    <source>
        <dbReference type="EMBL" id="MBP2327779.1"/>
    </source>
</evidence>
<evidence type="ECO:0000313" key="3">
    <source>
        <dbReference type="Proteomes" id="UP001519332"/>
    </source>
</evidence>
<name>A0ABS4TTQ8_9PSEU</name>
<organism evidence="2 3">
    <name type="scientific">Kibdelosporangium banguiense</name>
    <dbReference type="NCBI Taxonomy" id="1365924"/>
    <lineage>
        <taxon>Bacteria</taxon>
        <taxon>Bacillati</taxon>
        <taxon>Actinomycetota</taxon>
        <taxon>Actinomycetes</taxon>
        <taxon>Pseudonocardiales</taxon>
        <taxon>Pseudonocardiaceae</taxon>
        <taxon>Kibdelosporangium</taxon>
    </lineage>
</organism>
<dbReference type="InterPro" id="IPR027417">
    <property type="entry name" value="P-loop_NTPase"/>
</dbReference>
<dbReference type="Gene3D" id="3.40.50.300">
    <property type="entry name" value="P-loop containing nucleotide triphosphate hydrolases"/>
    <property type="match status" value="1"/>
</dbReference>
<dbReference type="SMART" id="SM00382">
    <property type="entry name" value="AAA"/>
    <property type="match status" value="1"/>
</dbReference>
<proteinExistence type="predicted"/>
<dbReference type="EMBL" id="JAGINW010000001">
    <property type="protein sequence ID" value="MBP2327779.1"/>
    <property type="molecule type" value="Genomic_DNA"/>
</dbReference>
<dbReference type="InterPro" id="IPR003593">
    <property type="entry name" value="AAA+_ATPase"/>
</dbReference>
<accession>A0ABS4TTQ8</accession>
<dbReference type="SUPFAM" id="SSF52540">
    <property type="entry name" value="P-loop containing nucleoside triphosphate hydrolases"/>
    <property type="match status" value="1"/>
</dbReference>
<dbReference type="InterPro" id="IPR050764">
    <property type="entry name" value="CbbQ/NirQ/NorQ/GpvN"/>
</dbReference>
<dbReference type="RefSeq" id="WP_209644825.1">
    <property type="nucleotide sequence ID" value="NZ_JAGINW010000001.1"/>
</dbReference>
<dbReference type="Pfam" id="PF07728">
    <property type="entry name" value="AAA_5"/>
    <property type="match status" value="1"/>
</dbReference>
<sequence length="282" mass="31365">MNEAELAQRMREERYFADEGLLTAVYLALTLGRPLLLEGEPGVGKTEIASVLARVLGRELVRLQCYEGLDAGQALYEWDYPKQLLHLRAAEARNADVGDVYDAAFLLERPLLKSLRCAEGAVLLVDEIDRADSEFEAFLLEFLSDFQITIPELGTVTAAKAPVVVLTSNRTRELHDALKRRCLYHWIPLPDAERERAIVRAHVPGIEEEAAETLVRAVSRARQLDLLKRPGIAESVEWARGAAALADTGDSWPVALRRALGLLIKDEQDMALVHGHIEELIG</sequence>
<dbReference type="PANTHER" id="PTHR42759:SF1">
    <property type="entry name" value="MAGNESIUM-CHELATASE SUBUNIT CHLD"/>
    <property type="match status" value="1"/>
</dbReference>
<dbReference type="InterPro" id="IPR011704">
    <property type="entry name" value="ATPase_dyneun-rel_AAA"/>
</dbReference>
<gene>
    <name evidence="2" type="ORF">JOF56_008164</name>
</gene>
<evidence type="ECO:0000259" key="1">
    <source>
        <dbReference type="SMART" id="SM00382"/>
    </source>
</evidence>
<keyword evidence="3" id="KW-1185">Reference proteome</keyword>
<reference evidence="2 3" key="1">
    <citation type="submission" date="2021-03" db="EMBL/GenBank/DDBJ databases">
        <title>Sequencing the genomes of 1000 actinobacteria strains.</title>
        <authorList>
            <person name="Klenk H.-P."/>
        </authorList>
    </citation>
    <scope>NUCLEOTIDE SEQUENCE [LARGE SCALE GENOMIC DNA]</scope>
    <source>
        <strain evidence="2 3">DSM 46670</strain>
    </source>
</reference>
<dbReference type="CDD" id="cd00009">
    <property type="entry name" value="AAA"/>
    <property type="match status" value="1"/>
</dbReference>